<feature type="compositionally biased region" description="Basic and acidic residues" evidence="1">
    <location>
        <begin position="116"/>
        <end position="126"/>
    </location>
</feature>
<evidence type="ECO:0000256" key="1">
    <source>
        <dbReference type="SAM" id="MobiDB-lite"/>
    </source>
</evidence>
<keyword evidence="2" id="KW-0472">Membrane</keyword>
<sequence length="580" mass="64490">MLTDKERAEIRRKMMELTEEPPANAWKAIHAEIKPRRRWRFAWWITGAVLLLLTTAGIYFIVDYYNSQEGSVPTASLSQLETEIAVPATAQPAKPNTVAPQASTQSGVSSPFPAHGTEHTPTEIGKETQPLASKAPVKNLPSENVPAATPENIPAENIPGKVKGNLKTTSTAILKDKIKNEPIPQTKENAKERTPHVRPEIVENRQISRPGHILEQPSTEKNPNKQPVEKAAPIDVPGKTPSSTANPVSTAKPGKIAPNETLSKTVLLPGSEEKSANGIPGKPQDTENSKEVSFNRPLITSIPSRSLHANASIYELVLDSIHLALVAKPEVLPVKEHIITPERKPAAKEWTMGVFFSPRYAFRVITPASSDDIYITGLSKTKKSGTDRMGYEAGINLSKTISRNLYLETSLTFMQLKENLSYDYTTGIIDTLLRTVSPDGKEVQVNAVYVTGTRQLISTYAYGGWRMGATYYFWQNHHRRFNFTLNGGVNLLLKGQTREIINGQESRTLYFPSKENILEQTNYNLMAGAGYSVRVMQKYELMLMPTLNYFLGSTFKTREPFGLKPYSLGIHIQLKRRFPL</sequence>
<evidence type="ECO:0000313" key="4">
    <source>
        <dbReference type="Proteomes" id="UP000480178"/>
    </source>
</evidence>
<keyword evidence="2" id="KW-1133">Transmembrane helix</keyword>
<feature type="compositionally biased region" description="Polar residues" evidence="1">
    <location>
        <begin position="240"/>
        <end position="249"/>
    </location>
</feature>
<proteinExistence type="predicted"/>
<feature type="compositionally biased region" description="Polar residues" evidence="1">
    <location>
        <begin position="98"/>
        <end position="109"/>
    </location>
</feature>
<feature type="transmembrane region" description="Helical" evidence="2">
    <location>
        <begin position="41"/>
        <end position="62"/>
    </location>
</feature>
<dbReference type="KEGG" id="rhoz:GXP67_06205"/>
<feature type="region of interest" description="Disordered" evidence="1">
    <location>
        <begin position="91"/>
        <end position="163"/>
    </location>
</feature>
<name>A0A6C0GEA5_9BACT</name>
<keyword evidence="4" id="KW-1185">Reference proteome</keyword>
<accession>A0A6C0GEA5</accession>
<feature type="compositionally biased region" description="Polar residues" evidence="1">
    <location>
        <begin position="216"/>
        <end position="225"/>
    </location>
</feature>
<evidence type="ECO:0000256" key="2">
    <source>
        <dbReference type="SAM" id="Phobius"/>
    </source>
</evidence>
<keyword evidence="2" id="KW-0812">Transmembrane</keyword>
<feature type="region of interest" description="Disordered" evidence="1">
    <location>
        <begin position="203"/>
        <end position="292"/>
    </location>
</feature>
<dbReference type="AlphaFoldDB" id="A0A6C0GEA5"/>
<organism evidence="3 4">
    <name type="scientific">Rhodocytophaga rosea</name>
    <dbReference type="NCBI Taxonomy" id="2704465"/>
    <lineage>
        <taxon>Bacteria</taxon>
        <taxon>Pseudomonadati</taxon>
        <taxon>Bacteroidota</taxon>
        <taxon>Cytophagia</taxon>
        <taxon>Cytophagales</taxon>
        <taxon>Rhodocytophagaceae</taxon>
        <taxon>Rhodocytophaga</taxon>
    </lineage>
</organism>
<reference evidence="3 4" key="1">
    <citation type="submission" date="2020-01" db="EMBL/GenBank/DDBJ databases">
        <authorList>
            <person name="Kim M.K."/>
        </authorList>
    </citation>
    <scope>NUCLEOTIDE SEQUENCE [LARGE SCALE GENOMIC DNA]</scope>
    <source>
        <strain evidence="3 4">172606-1</strain>
    </source>
</reference>
<protein>
    <submittedName>
        <fullName evidence="3">Uncharacterized protein</fullName>
    </submittedName>
</protein>
<evidence type="ECO:0000313" key="3">
    <source>
        <dbReference type="EMBL" id="QHT66278.1"/>
    </source>
</evidence>
<gene>
    <name evidence="3" type="ORF">GXP67_06205</name>
</gene>
<dbReference type="EMBL" id="CP048222">
    <property type="protein sequence ID" value="QHT66278.1"/>
    <property type="molecule type" value="Genomic_DNA"/>
</dbReference>
<dbReference type="RefSeq" id="WP_162442341.1">
    <property type="nucleotide sequence ID" value="NZ_CP048222.1"/>
</dbReference>
<dbReference type="Proteomes" id="UP000480178">
    <property type="component" value="Chromosome"/>
</dbReference>